<reference evidence="8 9" key="1">
    <citation type="journal article" date="2009" name="Appl. Environ. Microbiol.">
        <title>Genomic analysis of 'Elusimicrobium minutum,' the first cultivated representative of the phylum 'Elusimicrobia' (formerly termite group 1).</title>
        <authorList>
            <person name="Herlemann D.P.R."/>
            <person name="Geissinger O."/>
            <person name="Ikeda-Ohtsubo W."/>
            <person name="Kunin V."/>
            <person name="Sun H."/>
            <person name="Lapidus A."/>
            <person name="Hugenholtz P."/>
            <person name="Brune A."/>
        </authorList>
    </citation>
    <scope>NUCLEOTIDE SEQUENCE [LARGE SCALE GENOMIC DNA]</scope>
    <source>
        <strain evidence="8 9">Pei191</strain>
    </source>
</reference>
<evidence type="ECO:0000256" key="5">
    <source>
        <dbReference type="NCBIfam" id="TIGR00260"/>
    </source>
</evidence>
<protein>
    <recommendedName>
        <fullName evidence="5">Threonine synthase</fullName>
        <ecNumber evidence="5">4.2.3.1</ecNumber>
    </recommendedName>
</protein>
<dbReference type="Proteomes" id="UP000001029">
    <property type="component" value="Chromosome"/>
</dbReference>
<accession>B2KE33</accession>
<evidence type="ECO:0000313" key="8">
    <source>
        <dbReference type="EMBL" id="ACC98779.1"/>
    </source>
</evidence>
<dbReference type="AlphaFoldDB" id="B2KE33"/>
<keyword evidence="3 6" id="KW-0663">Pyridoxal phosphate</keyword>
<proteinExistence type="inferred from homology"/>
<evidence type="ECO:0000256" key="6">
    <source>
        <dbReference type="PIRSR" id="PIRSR604450-51"/>
    </source>
</evidence>
<comment type="similarity">
    <text evidence="2">Belongs to the threonine synthase family.</text>
</comment>
<evidence type="ECO:0000256" key="2">
    <source>
        <dbReference type="ARBA" id="ARBA00005517"/>
    </source>
</evidence>
<organism evidence="8 9">
    <name type="scientific">Elusimicrobium minutum (strain Pei191)</name>
    <dbReference type="NCBI Taxonomy" id="445932"/>
    <lineage>
        <taxon>Bacteria</taxon>
        <taxon>Pseudomonadati</taxon>
        <taxon>Elusimicrobiota</taxon>
        <taxon>Elusimicrobia</taxon>
        <taxon>Elusimicrobiales</taxon>
        <taxon>Elusimicrobiaceae</taxon>
        <taxon>Elusimicrobium</taxon>
    </lineage>
</organism>
<dbReference type="PANTHER" id="PTHR48078">
    <property type="entry name" value="THREONINE DEHYDRATASE, MITOCHONDRIAL-RELATED"/>
    <property type="match status" value="1"/>
</dbReference>
<name>B2KE33_ELUMP</name>
<dbReference type="NCBIfam" id="TIGR00260">
    <property type="entry name" value="thrC"/>
    <property type="match status" value="1"/>
</dbReference>
<sequence length="416" mass="45984">MKKILNLQCINCGKEYKTSATDFLCLSCGSNLEVNYDYKLISKRFKIENFKDKKRFDMWRYIDLLPVNDFDKLPYVQVGWTPMYDHKELADELGISKLLIKDEGRNPTGSIKDRGSAVSVARALELGLDIIADASTGNASDSLACLTAGLDIKTIVFTTKDAPYPKLTQLFVYGADVFTVDGTYDDAFELCKKAVEEYGWYSRAAGYNPFTREGKKTCSFEICEQLNWEAPDKVLVAVGDGTILSGMWKGFVDFQKLGILEKMPQMIAVQAEGSDAIKRAFENKGEVTAVKAHTIADSILVNYPRDAQLAVQALQESDGYAVTVTDEEILAAIPEFARKANIFAEPAGAAVYAALKKLAEEGKIEQDETVAIVIGGNGLKDTYSYAKNIQKAEVISKDFEAFKITAKEKGLIKTDK</sequence>
<dbReference type="GO" id="GO:0006567">
    <property type="term" value="P:L-threonine catabolic process"/>
    <property type="evidence" value="ECO:0007669"/>
    <property type="project" value="TreeGrafter"/>
</dbReference>
<dbReference type="GO" id="GO:0003941">
    <property type="term" value="F:L-serine ammonia-lyase activity"/>
    <property type="evidence" value="ECO:0007669"/>
    <property type="project" value="TreeGrafter"/>
</dbReference>
<dbReference type="GO" id="GO:0004795">
    <property type="term" value="F:threonine synthase activity"/>
    <property type="evidence" value="ECO:0007669"/>
    <property type="project" value="UniProtKB-UniRule"/>
</dbReference>
<keyword evidence="9" id="KW-1185">Reference proteome</keyword>
<dbReference type="PANTHER" id="PTHR48078:SF6">
    <property type="entry name" value="L-THREONINE DEHYDRATASE CATABOLIC TDCB"/>
    <property type="match status" value="1"/>
</dbReference>
<dbReference type="InterPro" id="IPR004450">
    <property type="entry name" value="Thr_synthase-like"/>
</dbReference>
<evidence type="ECO:0000256" key="3">
    <source>
        <dbReference type="ARBA" id="ARBA00022898"/>
    </source>
</evidence>
<dbReference type="HOGENOM" id="CLU_028142_4_1_0"/>
<dbReference type="GO" id="GO:0009097">
    <property type="term" value="P:isoleucine biosynthetic process"/>
    <property type="evidence" value="ECO:0007669"/>
    <property type="project" value="TreeGrafter"/>
</dbReference>
<dbReference type="OrthoDB" id="9778118at2"/>
<dbReference type="GO" id="GO:0004794">
    <property type="term" value="F:threonine deaminase activity"/>
    <property type="evidence" value="ECO:0007669"/>
    <property type="project" value="TreeGrafter"/>
</dbReference>
<keyword evidence="4" id="KW-0456">Lyase</keyword>
<dbReference type="GO" id="GO:0009088">
    <property type="term" value="P:threonine biosynthetic process"/>
    <property type="evidence" value="ECO:0007669"/>
    <property type="project" value="UniProtKB-UniRule"/>
</dbReference>
<evidence type="ECO:0000256" key="4">
    <source>
        <dbReference type="ARBA" id="ARBA00023239"/>
    </source>
</evidence>
<dbReference type="RefSeq" id="WP_012415394.1">
    <property type="nucleotide sequence ID" value="NC_010644.1"/>
</dbReference>
<feature type="domain" description="Tryptophan synthase beta chain-like PALP" evidence="7">
    <location>
        <begin position="78"/>
        <end position="374"/>
    </location>
</feature>
<evidence type="ECO:0000256" key="1">
    <source>
        <dbReference type="ARBA" id="ARBA00001933"/>
    </source>
</evidence>
<evidence type="ECO:0000313" key="9">
    <source>
        <dbReference type="Proteomes" id="UP000001029"/>
    </source>
</evidence>
<dbReference type="NCBIfam" id="NF006050">
    <property type="entry name" value="PRK08197.1"/>
    <property type="match status" value="1"/>
</dbReference>
<dbReference type="EC" id="4.2.3.1" evidence="5"/>
<feature type="modified residue" description="N6-(pyridoxal phosphate)lysine" evidence="6">
    <location>
        <position position="112"/>
    </location>
</feature>
<dbReference type="GO" id="GO:0006565">
    <property type="term" value="P:L-serine catabolic process"/>
    <property type="evidence" value="ECO:0007669"/>
    <property type="project" value="TreeGrafter"/>
</dbReference>
<dbReference type="SUPFAM" id="SSF53686">
    <property type="entry name" value="Tryptophan synthase beta subunit-like PLP-dependent enzymes"/>
    <property type="match status" value="1"/>
</dbReference>
<gene>
    <name evidence="8" type="ordered locus">Emin_1229</name>
</gene>
<evidence type="ECO:0000259" key="7">
    <source>
        <dbReference type="Pfam" id="PF00291"/>
    </source>
</evidence>
<dbReference type="STRING" id="445932.Emin_1229"/>
<dbReference type="Gene3D" id="3.40.50.1100">
    <property type="match status" value="2"/>
</dbReference>
<dbReference type="EMBL" id="CP001055">
    <property type="protein sequence ID" value="ACC98779.1"/>
    <property type="molecule type" value="Genomic_DNA"/>
</dbReference>
<dbReference type="InterPro" id="IPR036052">
    <property type="entry name" value="TrpB-like_PALP_sf"/>
</dbReference>
<dbReference type="CDD" id="cd01563">
    <property type="entry name" value="Thr-synth_1"/>
    <property type="match status" value="1"/>
</dbReference>
<dbReference type="InterPro" id="IPR001926">
    <property type="entry name" value="TrpB-like_PALP"/>
</dbReference>
<dbReference type="KEGG" id="emi:Emin_1229"/>
<comment type="cofactor">
    <cofactor evidence="1 6">
        <name>pyridoxal 5'-phosphate</name>
        <dbReference type="ChEBI" id="CHEBI:597326"/>
    </cofactor>
</comment>
<dbReference type="InterPro" id="IPR050147">
    <property type="entry name" value="Ser/Thr_Dehydratase"/>
</dbReference>
<dbReference type="Pfam" id="PF00291">
    <property type="entry name" value="PALP"/>
    <property type="match status" value="1"/>
</dbReference>